<dbReference type="Proteomes" id="UP000284605">
    <property type="component" value="Unassembled WGS sequence"/>
</dbReference>
<evidence type="ECO:0000313" key="2">
    <source>
        <dbReference type="EMBL" id="RJF94549.1"/>
    </source>
</evidence>
<dbReference type="OrthoDB" id="7950925at2"/>
<dbReference type="RefSeq" id="WP_119775723.1">
    <property type="nucleotide sequence ID" value="NZ_QYUK01000008.1"/>
</dbReference>
<protein>
    <submittedName>
        <fullName evidence="2">DUF1127 domain-containing protein</fullName>
    </submittedName>
</protein>
<evidence type="ECO:0000313" key="3">
    <source>
        <dbReference type="Proteomes" id="UP000284605"/>
    </source>
</evidence>
<comment type="caution">
    <text evidence="2">The sequence shown here is derived from an EMBL/GenBank/DDBJ whole genome shotgun (WGS) entry which is preliminary data.</text>
</comment>
<sequence length="83" mass="9482">MSNQVNRISSVSFTVPAARSSLGSRLVQLWHRYQAAREQRRAMAYLLTQDNHVLHDIGVDRATVLGHYLAPWQATEPRDPRRG</sequence>
<organism evidence="2 3">
    <name type="scientific">Oleomonas cavernae</name>
    <dbReference type="NCBI Taxonomy" id="2320859"/>
    <lineage>
        <taxon>Bacteria</taxon>
        <taxon>Pseudomonadati</taxon>
        <taxon>Pseudomonadota</taxon>
        <taxon>Alphaproteobacteria</taxon>
        <taxon>Acetobacterales</taxon>
        <taxon>Acetobacteraceae</taxon>
        <taxon>Oleomonas</taxon>
    </lineage>
</organism>
<proteinExistence type="predicted"/>
<evidence type="ECO:0000259" key="1">
    <source>
        <dbReference type="Pfam" id="PF06568"/>
    </source>
</evidence>
<dbReference type="InterPro" id="IPR009506">
    <property type="entry name" value="YjiS-like"/>
</dbReference>
<name>A0A418WTR9_9PROT</name>
<gene>
    <name evidence="2" type="ORF">D3874_01550</name>
</gene>
<keyword evidence="3" id="KW-1185">Reference proteome</keyword>
<reference evidence="2 3" key="1">
    <citation type="submission" date="2018-09" db="EMBL/GenBank/DDBJ databases">
        <authorList>
            <person name="Zhu H."/>
        </authorList>
    </citation>
    <scope>NUCLEOTIDE SEQUENCE [LARGE SCALE GENOMIC DNA]</scope>
    <source>
        <strain evidence="2 3">K1W22B-8</strain>
    </source>
</reference>
<dbReference type="EMBL" id="QYUK01000008">
    <property type="protein sequence ID" value="RJF94549.1"/>
    <property type="molecule type" value="Genomic_DNA"/>
</dbReference>
<accession>A0A418WTR9</accession>
<dbReference type="AlphaFoldDB" id="A0A418WTR9"/>
<dbReference type="Pfam" id="PF06568">
    <property type="entry name" value="YjiS-like"/>
    <property type="match status" value="1"/>
</dbReference>
<feature type="domain" description="YjiS-like" evidence="1">
    <location>
        <begin position="29"/>
        <end position="62"/>
    </location>
</feature>